<dbReference type="InterPro" id="IPR018680">
    <property type="entry name" value="DUF2164"/>
</dbReference>
<gene>
    <name evidence="1" type="ORF">DYE48_18130</name>
</gene>
<reference evidence="1 2" key="1">
    <citation type="submission" date="2018-08" db="EMBL/GenBank/DDBJ databases">
        <title>Genome sequence of Halobacillus trueperi KCTC 3686.</title>
        <authorList>
            <person name="Cho K.H."/>
            <person name="Kwak M.-J."/>
            <person name="Kim B.-Y."/>
            <person name="Chun J."/>
        </authorList>
    </citation>
    <scope>NUCLEOTIDE SEQUENCE [LARGE SCALE GENOMIC DNA]</scope>
    <source>
        <strain evidence="1 2">KCTC 3686</strain>
    </source>
</reference>
<sequence>MKFNLSKEQRQMMIEDIQSFFLKERDEEISEFAAENLLAFFQNSLASHFYYYAVNDAITVLQTQYSSVEEEVRTLERPLRW</sequence>
<dbReference type="Proteomes" id="UP000256305">
    <property type="component" value="Unassembled WGS sequence"/>
</dbReference>
<proteinExistence type="predicted"/>
<comment type="caution">
    <text evidence="1">The sequence shown here is derived from an EMBL/GenBank/DDBJ whole genome shotgun (WGS) entry which is preliminary data.</text>
</comment>
<dbReference type="Pfam" id="PF09932">
    <property type="entry name" value="DUF2164"/>
    <property type="match status" value="1"/>
</dbReference>
<organism evidence="1 2">
    <name type="scientific">Halobacillus trueperi</name>
    <dbReference type="NCBI Taxonomy" id="156205"/>
    <lineage>
        <taxon>Bacteria</taxon>
        <taxon>Bacillati</taxon>
        <taxon>Bacillota</taxon>
        <taxon>Bacilli</taxon>
        <taxon>Bacillales</taxon>
        <taxon>Bacillaceae</taxon>
        <taxon>Halobacillus</taxon>
    </lineage>
</organism>
<protein>
    <submittedName>
        <fullName evidence="1">DUF2164 domain-containing protein</fullName>
    </submittedName>
</protein>
<evidence type="ECO:0000313" key="2">
    <source>
        <dbReference type="Proteomes" id="UP000256305"/>
    </source>
</evidence>
<dbReference type="RefSeq" id="WP_115824804.1">
    <property type="nucleotide sequence ID" value="NZ_QUAE01000023.1"/>
</dbReference>
<dbReference type="EMBL" id="QUAE01000023">
    <property type="protein sequence ID" value="REJ06795.1"/>
    <property type="molecule type" value="Genomic_DNA"/>
</dbReference>
<accession>A0A3E0J1K1</accession>
<evidence type="ECO:0000313" key="1">
    <source>
        <dbReference type="EMBL" id="REJ06795.1"/>
    </source>
</evidence>
<keyword evidence="2" id="KW-1185">Reference proteome</keyword>
<dbReference type="AlphaFoldDB" id="A0A3E0J1K1"/>
<name>A0A3E0J1K1_9BACI</name>